<proteinExistence type="predicted"/>
<dbReference type="Proteomes" id="UP001500416">
    <property type="component" value="Unassembled WGS sequence"/>
</dbReference>
<feature type="compositionally biased region" description="Pro residues" evidence="1">
    <location>
        <begin position="14"/>
        <end position="30"/>
    </location>
</feature>
<comment type="caution">
    <text evidence="3">The sequence shown here is derived from an EMBL/GenBank/DDBJ whole genome shotgun (WGS) entry which is preliminary data.</text>
</comment>
<evidence type="ECO:0000256" key="2">
    <source>
        <dbReference type="SAM" id="Phobius"/>
    </source>
</evidence>
<keyword evidence="2" id="KW-0812">Transmembrane</keyword>
<feature type="region of interest" description="Disordered" evidence="1">
    <location>
        <begin position="1"/>
        <end position="35"/>
    </location>
</feature>
<reference evidence="3 4" key="1">
    <citation type="journal article" date="2019" name="Int. J. Syst. Evol. Microbiol.">
        <title>The Global Catalogue of Microorganisms (GCM) 10K type strain sequencing project: providing services to taxonomists for standard genome sequencing and annotation.</title>
        <authorList>
            <consortium name="The Broad Institute Genomics Platform"/>
            <consortium name="The Broad Institute Genome Sequencing Center for Infectious Disease"/>
            <person name="Wu L."/>
            <person name="Ma J."/>
        </authorList>
    </citation>
    <scope>NUCLEOTIDE SEQUENCE [LARGE SCALE GENOMIC DNA]</scope>
    <source>
        <strain evidence="3 4">JCM 3380</strain>
    </source>
</reference>
<organism evidence="3 4">
    <name type="scientific">Saccharothrix mutabilis subsp. mutabilis</name>
    <dbReference type="NCBI Taxonomy" id="66855"/>
    <lineage>
        <taxon>Bacteria</taxon>
        <taxon>Bacillati</taxon>
        <taxon>Actinomycetota</taxon>
        <taxon>Actinomycetes</taxon>
        <taxon>Pseudonocardiales</taxon>
        <taxon>Pseudonocardiaceae</taxon>
        <taxon>Saccharothrix</taxon>
    </lineage>
</organism>
<protein>
    <submittedName>
        <fullName evidence="3">Uncharacterized protein</fullName>
    </submittedName>
</protein>
<dbReference type="EMBL" id="BAAABU010000031">
    <property type="protein sequence ID" value="GAA0261149.1"/>
    <property type="molecule type" value="Genomic_DNA"/>
</dbReference>
<name>A0ABN0UTM9_9PSEU</name>
<gene>
    <name evidence="3" type="ORF">GCM10010492_72750</name>
</gene>
<accession>A0ABN0UTM9</accession>
<keyword evidence="4" id="KW-1185">Reference proteome</keyword>
<evidence type="ECO:0000313" key="4">
    <source>
        <dbReference type="Proteomes" id="UP001500416"/>
    </source>
</evidence>
<feature type="transmembrane region" description="Helical" evidence="2">
    <location>
        <begin position="39"/>
        <end position="60"/>
    </location>
</feature>
<keyword evidence="2" id="KW-0472">Membrane</keyword>
<evidence type="ECO:0000313" key="3">
    <source>
        <dbReference type="EMBL" id="GAA0261149.1"/>
    </source>
</evidence>
<evidence type="ECO:0000256" key="1">
    <source>
        <dbReference type="SAM" id="MobiDB-lite"/>
    </source>
</evidence>
<sequence length="176" mass="18128">MTEPTAASDGTPPLSQPEPAFPQPEPPSQGAPPSNRRTLTVLIGSTALAIVLAVGAVLLFGGKSAPEAPKTFQLKGAMALLEGTTGRAARGECEGVRGYDDIAEGTQVTVYDATGKAIALGALENSQYAGRVCTFSFTVDEVPIGHDIYQVEVSHRGKVSFSDEAARAGEVALTLG</sequence>
<keyword evidence="2" id="KW-1133">Transmembrane helix</keyword>